<dbReference type="SUPFAM" id="SSF74653">
    <property type="entry name" value="TolA/TonB C-terminal domain"/>
    <property type="match status" value="1"/>
</dbReference>
<dbReference type="OrthoDB" id="7161229at2"/>
<keyword evidence="3" id="KW-1185">Reference proteome</keyword>
<evidence type="ECO:0000313" key="3">
    <source>
        <dbReference type="Proteomes" id="UP000266934"/>
    </source>
</evidence>
<organism evidence="2 3">
    <name type="scientific">Blastochloris tepida</name>
    <dbReference type="NCBI Taxonomy" id="2233851"/>
    <lineage>
        <taxon>Bacteria</taxon>
        <taxon>Pseudomonadati</taxon>
        <taxon>Pseudomonadota</taxon>
        <taxon>Alphaproteobacteria</taxon>
        <taxon>Hyphomicrobiales</taxon>
        <taxon>Blastochloridaceae</taxon>
        <taxon>Blastochloris</taxon>
    </lineage>
</organism>
<evidence type="ECO:0008006" key="4">
    <source>
        <dbReference type="Google" id="ProtNLM"/>
    </source>
</evidence>
<name>A0A348FWV7_9HYPH</name>
<dbReference type="Gene3D" id="3.30.1150.10">
    <property type="match status" value="1"/>
</dbReference>
<protein>
    <recommendedName>
        <fullName evidence="4">Protein TolA</fullName>
    </recommendedName>
</protein>
<accession>A0A348FWV7</accession>
<feature type="compositionally biased region" description="Basic and acidic residues" evidence="1">
    <location>
        <begin position="59"/>
        <end position="89"/>
    </location>
</feature>
<proteinExistence type="predicted"/>
<evidence type="ECO:0000256" key="1">
    <source>
        <dbReference type="SAM" id="MobiDB-lite"/>
    </source>
</evidence>
<sequence length="342" mass="37131">MRSDRSFVASASLHAVVLGIGLVTFDARPMVVAPTESMPVDIMSMSEFSQLTRGQKTAPKAEKPRHVAEKTGEVKPPDTETKKIADKTIDSATPPPLPPKVERPPEPDKKAESKPEPEPKKVEAKPEAKPEPKKAEPKPEIKPDAEALEKLIEKAEKTEKKPEPQKKAEVKPPPTPPAKPVARPKQPPPPPVAQTPPDPNSKFDTSKIAALLDKRAPQRTAASAAEVSHTASLGSVTGQAQQLSQTEIDALRAQIQRCWNPPVGAAEARDLIVRVRIALNQDGSLAGQPMLVDHSGGGYFQVAAESAMRAIRRCAPYTLPVAKYEAWRDVEVTFDPRDMFRG</sequence>
<reference evidence="2 3" key="1">
    <citation type="submission" date="2018-08" db="EMBL/GenBank/DDBJ databases">
        <title>Complete genome sequencing of Blastochloris tepida GI.</title>
        <authorList>
            <person name="Tsukatani Y."/>
            <person name="Mori H."/>
        </authorList>
    </citation>
    <scope>NUCLEOTIDE SEQUENCE [LARGE SCALE GENOMIC DNA]</scope>
    <source>
        <strain evidence="2 3">GI</strain>
    </source>
</reference>
<dbReference type="RefSeq" id="WP_126397288.1">
    <property type="nucleotide sequence ID" value="NZ_AP018907.1"/>
</dbReference>
<gene>
    <name evidence="2" type="ORF">BLTE_04750</name>
</gene>
<dbReference type="EMBL" id="AP018907">
    <property type="protein sequence ID" value="BBF91790.1"/>
    <property type="molecule type" value="Genomic_DNA"/>
</dbReference>
<feature type="compositionally biased region" description="Basic and acidic residues" evidence="1">
    <location>
        <begin position="100"/>
        <end position="170"/>
    </location>
</feature>
<dbReference type="KEGG" id="blag:BLTE_04750"/>
<feature type="region of interest" description="Disordered" evidence="1">
    <location>
        <begin position="50"/>
        <end position="204"/>
    </location>
</feature>
<feature type="compositionally biased region" description="Pro residues" evidence="1">
    <location>
        <begin position="171"/>
        <end position="199"/>
    </location>
</feature>
<evidence type="ECO:0000313" key="2">
    <source>
        <dbReference type="EMBL" id="BBF91790.1"/>
    </source>
</evidence>
<dbReference type="AlphaFoldDB" id="A0A348FWV7"/>
<dbReference type="Proteomes" id="UP000266934">
    <property type="component" value="Chromosome"/>
</dbReference>